<evidence type="ECO:0000313" key="2">
    <source>
        <dbReference type="Proteomes" id="UP000663874"/>
    </source>
</evidence>
<organism evidence="1 2">
    <name type="scientific">Rotaria sordida</name>
    <dbReference type="NCBI Taxonomy" id="392033"/>
    <lineage>
        <taxon>Eukaryota</taxon>
        <taxon>Metazoa</taxon>
        <taxon>Spiralia</taxon>
        <taxon>Gnathifera</taxon>
        <taxon>Rotifera</taxon>
        <taxon>Eurotatoria</taxon>
        <taxon>Bdelloidea</taxon>
        <taxon>Philodinida</taxon>
        <taxon>Philodinidae</taxon>
        <taxon>Rotaria</taxon>
    </lineage>
</organism>
<proteinExistence type="predicted"/>
<evidence type="ECO:0000313" key="1">
    <source>
        <dbReference type="EMBL" id="CAF4400103.1"/>
    </source>
</evidence>
<dbReference type="EMBL" id="CAJOBE010065586">
    <property type="protein sequence ID" value="CAF4400103.1"/>
    <property type="molecule type" value="Genomic_DNA"/>
</dbReference>
<protein>
    <submittedName>
        <fullName evidence="1">Uncharacterized protein</fullName>
    </submittedName>
</protein>
<name>A0A820P7F9_9BILA</name>
<dbReference type="AlphaFoldDB" id="A0A820P7F9"/>
<sequence>DLIVRDWKQKTYRIVVNERVSITDILIHYDENIHSIIKLGYLSIHPVESHCLKIESLPPLIQSIEQTSNSSIILHFVDSIQEQSLSIILVFVRDQFEQYSFLGA</sequence>
<gene>
    <name evidence="1" type="ORF">FNK824_LOCUS43918</name>
</gene>
<feature type="non-terminal residue" evidence="1">
    <location>
        <position position="1"/>
    </location>
</feature>
<dbReference type="Proteomes" id="UP000663874">
    <property type="component" value="Unassembled WGS sequence"/>
</dbReference>
<accession>A0A820P7F9</accession>
<comment type="caution">
    <text evidence="1">The sequence shown here is derived from an EMBL/GenBank/DDBJ whole genome shotgun (WGS) entry which is preliminary data.</text>
</comment>
<reference evidence="1" key="1">
    <citation type="submission" date="2021-02" db="EMBL/GenBank/DDBJ databases">
        <authorList>
            <person name="Nowell W R."/>
        </authorList>
    </citation>
    <scope>NUCLEOTIDE SEQUENCE</scope>
</reference>
<feature type="non-terminal residue" evidence="1">
    <location>
        <position position="104"/>
    </location>
</feature>